<evidence type="ECO:0000256" key="4">
    <source>
        <dbReference type="RuleBase" id="RU003693"/>
    </source>
</evidence>
<dbReference type="InterPro" id="IPR015424">
    <property type="entry name" value="PyrdxlP-dep_Trfase"/>
</dbReference>
<dbReference type="HOGENOM" id="CLU_015846_11_0_2"/>
<comment type="cofactor">
    <cofactor evidence="1 4">
        <name>pyridoxal 5'-phosphate</name>
        <dbReference type="ChEBI" id="CHEBI:597326"/>
    </cofactor>
</comment>
<evidence type="ECO:0000256" key="1">
    <source>
        <dbReference type="ARBA" id="ARBA00001933"/>
    </source>
</evidence>
<dbReference type="PROSITE" id="PS00599">
    <property type="entry name" value="AA_TRANSFER_CLASS_2"/>
    <property type="match status" value="1"/>
</dbReference>
<gene>
    <name evidence="6" type="ordered locus">Tagg_1095</name>
</gene>
<name>D5U2L4_THEAM</name>
<keyword evidence="6" id="KW-0436">Ligase</keyword>
<comment type="similarity">
    <text evidence="4">Belongs to the class-II pyridoxal-phosphate-dependent aminotransferase family.</text>
</comment>
<dbReference type="InterPro" id="IPR001917">
    <property type="entry name" value="Aminotrans_II_pyridoxalP_BS"/>
</dbReference>
<dbReference type="GO" id="GO:0016874">
    <property type="term" value="F:ligase activity"/>
    <property type="evidence" value="ECO:0007669"/>
    <property type="project" value="UniProtKB-KW"/>
</dbReference>
<dbReference type="EC" id="2.3.1.29" evidence="6"/>
<dbReference type="CDD" id="cd06454">
    <property type="entry name" value="KBL_like"/>
    <property type="match status" value="1"/>
</dbReference>
<evidence type="ECO:0000256" key="3">
    <source>
        <dbReference type="ARBA" id="ARBA00022898"/>
    </source>
</evidence>
<dbReference type="InterPro" id="IPR015421">
    <property type="entry name" value="PyrdxlP-dep_Trfase_major"/>
</dbReference>
<dbReference type="SUPFAM" id="SSF53383">
    <property type="entry name" value="PLP-dependent transferases"/>
    <property type="match status" value="1"/>
</dbReference>
<evidence type="ECO:0000313" key="6">
    <source>
        <dbReference type="EMBL" id="ADG91364.1"/>
    </source>
</evidence>
<dbReference type="PANTHER" id="PTHR13693">
    <property type="entry name" value="CLASS II AMINOTRANSFERASE/8-AMINO-7-OXONONANOATE SYNTHASE"/>
    <property type="match status" value="1"/>
</dbReference>
<keyword evidence="7" id="KW-1185">Reference proteome</keyword>
<dbReference type="EMBL" id="CP001939">
    <property type="protein sequence ID" value="ADG91364.1"/>
    <property type="molecule type" value="Genomic_DNA"/>
</dbReference>
<dbReference type="KEGG" id="tag:Tagg_1095"/>
<reference evidence="6 7" key="1">
    <citation type="journal article" date="2010" name="Stand. Genomic Sci.">
        <title>Complete genome sequence of Thermosphaera aggregans type strain (M11TL).</title>
        <authorList>
            <person name="Spring S."/>
            <person name="Rachel R."/>
            <person name="Lapidus A."/>
            <person name="Davenport K."/>
            <person name="Tice H."/>
            <person name="Copeland A."/>
            <person name="Cheng J.F."/>
            <person name="Lucas S."/>
            <person name="Chen F."/>
            <person name="Nolan M."/>
            <person name="Bruce D."/>
            <person name="Goodwin L."/>
            <person name="Pitluck S."/>
            <person name="Ivanova N."/>
            <person name="Mavromatis K."/>
            <person name="Ovchinnikova G."/>
            <person name="Pati A."/>
            <person name="Chen A."/>
            <person name="Palaniappan K."/>
            <person name="Land M."/>
            <person name="Hauser L."/>
            <person name="Chang Y.J."/>
            <person name="Jeffries C.C."/>
            <person name="Brettin T."/>
            <person name="Detter J.C."/>
            <person name="Tapia R."/>
            <person name="Han C."/>
            <person name="Heimerl T."/>
            <person name="Weikl F."/>
            <person name="Brambilla E."/>
            <person name="Goker M."/>
            <person name="Bristow J."/>
            <person name="Eisen J.A."/>
            <person name="Markowitz V."/>
            <person name="Hugenholtz P."/>
            <person name="Kyrpides N.C."/>
            <person name="Klenk H.P."/>
        </authorList>
    </citation>
    <scope>NUCLEOTIDE SEQUENCE [LARGE SCALE GENOMIC DNA]</scope>
    <source>
        <strain evidence="7">DSM 11486 / M11TL</strain>
    </source>
</reference>
<dbReference type="STRING" id="633148.Tagg_1095"/>
<dbReference type="PANTHER" id="PTHR13693:SF3">
    <property type="entry name" value="LD36009P"/>
    <property type="match status" value="1"/>
</dbReference>
<evidence type="ECO:0000256" key="2">
    <source>
        <dbReference type="ARBA" id="ARBA00022679"/>
    </source>
</evidence>
<dbReference type="InterPro" id="IPR050087">
    <property type="entry name" value="AON_synthase_class-II"/>
</dbReference>
<feature type="domain" description="Aminotransferase class I/classII large" evidence="5">
    <location>
        <begin position="52"/>
        <end position="391"/>
    </location>
</feature>
<dbReference type="Proteomes" id="UP000002376">
    <property type="component" value="Chromosome"/>
</dbReference>
<sequence>MYILYGVGFMGKTWVKEIYAKKLQEMIERGEIWEIRRLNGPTGPRALVNGREMIILSSNNYLNLANDPRLKKAAIEAMEKYGWGPGAVWAIAGYHELLDELHRKIAEFKRTEAGLVFPTGFAVNAGTIPAITEQGDVILSDELNHGSIIDGIRLSRAEKIVYKHCDMSDLEDKLRQVHGKYNKILIVTDGVFSMDGDIAPLDKIVKLAREFNAMVYVDDAHGEGVLGDGHGSPAHFGVDDEVDFHVGTFSKALGSSGGMIGGDYEVIEFIRNKARTWLLSTGFPPAVAAANLKSLEIVMTEKDRIRRLWDNRNYFKKRLDEMGFNTGKSQTPIVPVIVGDTKKARELARMLWDEGIFVVPIVYPMVARGTERIRNQVNAGHTKEDLDKALAAYEKAGKKLGLI</sequence>
<dbReference type="eggNOG" id="arCOG00113">
    <property type="taxonomic scope" value="Archaea"/>
</dbReference>
<dbReference type="InterPro" id="IPR015422">
    <property type="entry name" value="PyrdxlP-dep_Trfase_small"/>
</dbReference>
<dbReference type="InterPro" id="IPR004839">
    <property type="entry name" value="Aminotransferase_I/II_large"/>
</dbReference>
<protein>
    <submittedName>
        <fullName evidence="6">2-amino-3-ketobutyrate coenzyme A ligase</fullName>
        <ecNumber evidence="6">2.3.1.29</ecNumber>
    </submittedName>
</protein>
<dbReference type="Gene3D" id="3.40.640.10">
    <property type="entry name" value="Type I PLP-dependent aspartate aminotransferase-like (Major domain)"/>
    <property type="match status" value="1"/>
</dbReference>
<evidence type="ECO:0000259" key="5">
    <source>
        <dbReference type="Pfam" id="PF00155"/>
    </source>
</evidence>
<keyword evidence="3 4" id="KW-0663">Pyridoxal phosphate</keyword>
<reference evidence="7" key="2">
    <citation type="journal article" date="2010" name="Stand. Genomic Sci.">
        <title>Complete genome sequence of Thermosphaera aggregans type strain (M11TLT).</title>
        <authorList>
            <person name="Spring S."/>
            <person name="Rachel R."/>
            <person name="Lapidus A."/>
            <person name="Davenport K."/>
            <person name="Tice H."/>
            <person name="Copeland A."/>
            <person name="Cheng J.-F."/>
            <person name="Lucas S."/>
            <person name="Chen F."/>
            <person name="Nolan M."/>
            <person name="Bruce D."/>
            <person name="Goodwin L."/>
            <person name="Pitluck S."/>
            <person name="Ivanova N."/>
            <person name="Mavromatis K."/>
            <person name="Ovchinnikova G."/>
            <person name="Pati A."/>
            <person name="Chen A."/>
            <person name="Palaniappan K."/>
            <person name="Land M."/>
            <person name="Hauser L."/>
            <person name="Chang Y.-J."/>
            <person name="Jeffries C.C."/>
            <person name="Brettin T."/>
            <person name="Detter J.C."/>
            <person name="Tapia R."/>
            <person name="Han C."/>
            <person name="Heimerl T."/>
            <person name="Weikl F."/>
            <person name="Brambilla E."/>
            <person name="Goker M."/>
            <person name="Bristow J."/>
            <person name="Eisen J.A."/>
            <person name="Markowitz V."/>
            <person name="Hugenholtz P."/>
            <person name="Kyrpides N.C."/>
            <person name="Klenk H.-P."/>
        </authorList>
    </citation>
    <scope>NUCLEOTIDE SEQUENCE [LARGE SCALE GENOMIC DNA]</scope>
    <source>
        <strain evidence="7">DSM 11486 / M11TL</strain>
    </source>
</reference>
<reference key="3">
    <citation type="submission" date="2010-02" db="EMBL/GenBank/DDBJ databases">
        <title>Complete genome sequence of Thermosphaera aggregans type strain (M11TL).</title>
        <authorList>
            <consortium name="US DOE Joint Genome Institute (JGI-PGF)"/>
            <person name="Spring S."/>
            <person name="Lapidus A."/>
            <person name="Munk C."/>
            <person name="Schroeder M."/>
            <person name="Glavina Del Rio T."/>
            <person name="Tice H."/>
            <person name="Copeland A."/>
            <person name="Cheng J.-F."/>
            <person name="Lucas S."/>
            <person name="Chen F."/>
            <person name="Nolan M."/>
            <person name="Bruce D."/>
            <person name="Goodwin L."/>
            <person name="Pitluck S."/>
            <person name="Ivanova N."/>
            <person name="Mavromatis K."/>
            <person name="Ovchinnikova G."/>
            <person name="Pati A."/>
            <person name="Chen A."/>
            <person name="Palaniappan K."/>
            <person name="Land M."/>
            <person name="Hauser L."/>
            <person name="Chang Y.-J."/>
            <person name="Jeffries C.C."/>
            <person name="Brettin T."/>
            <person name="Detter J.C."/>
            <person name="Tapia R."/>
            <person name="Han C."/>
            <person name="Chain P."/>
            <person name="Heimerl T."/>
            <person name="Weik F."/>
            <person name="Goker M."/>
            <person name="Rachel R."/>
            <person name="Bristow J."/>
            <person name="Eisen J.A."/>
            <person name="Markowitz V."/>
            <person name="Hugenholtz P."/>
            <person name="Kyrpides N.C."/>
            <person name="Klenk H.-P."/>
        </authorList>
    </citation>
    <scope>NUCLEOTIDE SEQUENCE</scope>
    <source>
        <strain>DSM 11486</strain>
    </source>
</reference>
<dbReference type="Gene3D" id="3.90.1150.10">
    <property type="entry name" value="Aspartate Aminotransferase, domain 1"/>
    <property type="match status" value="1"/>
</dbReference>
<dbReference type="GO" id="GO:0030170">
    <property type="term" value="F:pyridoxal phosphate binding"/>
    <property type="evidence" value="ECO:0007669"/>
    <property type="project" value="InterPro"/>
</dbReference>
<evidence type="ECO:0000313" key="7">
    <source>
        <dbReference type="Proteomes" id="UP000002376"/>
    </source>
</evidence>
<dbReference type="Pfam" id="PF00155">
    <property type="entry name" value="Aminotran_1_2"/>
    <property type="match status" value="1"/>
</dbReference>
<proteinExistence type="inferred from homology"/>
<keyword evidence="6" id="KW-0012">Acyltransferase</keyword>
<dbReference type="AlphaFoldDB" id="D5U2L4"/>
<organism evidence="6 7">
    <name type="scientific">Thermosphaera aggregans (strain DSM 11486 / M11TL)</name>
    <dbReference type="NCBI Taxonomy" id="633148"/>
    <lineage>
        <taxon>Archaea</taxon>
        <taxon>Thermoproteota</taxon>
        <taxon>Thermoprotei</taxon>
        <taxon>Desulfurococcales</taxon>
        <taxon>Desulfurococcaceae</taxon>
        <taxon>Thermosphaera</taxon>
    </lineage>
</organism>
<dbReference type="GO" id="GO:0008890">
    <property type="term" value="F:glycine C-acetyltransferase activity"/>
    <property type="evidence" value="ECO:0007669"/>
    <property type="project" value="UniProtKB-EC"/>
</dbReference>
<keyword evidence="2 6" id="KW-0808">Transferase</keyword>
<accession>D5U2L4</accession>